<evidence type="ECO:0000313" key="2">
    <source>
        <dbReference type="EMBL" id="KFE36564.1"/>
    </source>
</evidence>
<proteinExistence type="predicted"/>
<dbReference type="STRING" id="1317124.DW2_00360"/>
<organism evidence="2 3">
    <name type="scientific">Thioclava atlantica</name>
    <dbReference type="NCBI Taxonomy" id="1317124"/>
    <lineage>
        <taxon>Bacteria</taxon>
        <taxon>Pseudomonadati</taxon>
        <taxon>Pseudomonadota</taxon>
        <taxon>Alphaproteobacteria</taxon>
        <taxon>Rhodobacterales</taxon>
        <taxon>Paracoccaceae</taxon>
        <taxon>Thioclava</taxon>
    </lineage>
</organism>
<feature type="region of interest" description="Disordered" evidence="1">
    <location>
        <begin position="70"/>
        <end position="101"/>
    </location>
</feature>
<dbReference type="RefSeq" id="WP_156102830.1">
    <property type="nucleotide sequence ID" value="NZ_AQRC01000001.1"/>
</dbReference>
<keyword evidence="2" id="KW-0067">ATP-binding</keyword>
<name>A0A085U0R7_9RHOB</name>
<protein>
    <submittedName>
        <fullName evidence="2">Helicase IV</fullName>
    </submittedName>
</protein>
<keyword evidence="2" id="KW-0547">Nucleotide-binding</keyword>
<reference evidence="2 3" key="2">
    <citation type="journal article" date="2015" name="Antonie Van Leeuwenhoek">
        <title>Thioclava indica sp. nov., isolated from surface seawater of the Indian Ocean.</title>
        <authorList>
            <person name="Liu Y."/>
            <person name="Lai Q."/>
            <person name="Du J."/>
            <person name="Xu H."/>
            <person name="Jiang L."/>
            <person name="Shao Z."/>
        </authorList>
    </citation>
    <scope>NUCLEOTIDE SEQUENCE [LARGE SCALE GENOMIC DNA]</scope>
    <source>
        <strain evidence="2 3">13D2W-2</strain>
    </source>
</reference>
<keyword evidence="2" id="KW-0347">Helicase</keyword>
<keyword evidence="3" id="KW-1185">Reference proteome</keyword>
<dbReference type="EMBL" id="AQRC01000001">
    <property type="protein sequence ID" value="KFE36564.1"/>
    <property type="molecule type" value="Genomic_DNA"/>
</dbReference>
<reference evidence="3" key="1">
    <citation type="submission" date="2013-04" db="EMBL/GenBank/DDBJ databases">
        <title>Thioclava sp. 13D2W-2 Genome Sequencing.</title>
        <authorList>
            <person name="Lai Q."/>
            <person name="Li G."/>
            <person name="Shao Z."/>
        </authorList>
    </citation>
    <scope>NUCLEOTIDE SEQUENCE [LARGE SCALE GENOMIC DNA]</scope>
    <source>
        <strain evidence="3">13D2W-2</strain>
    </source>
</reference>
<dbReference type="GO" id="GO:0004386">
    <property type="term" value="F:helicase activity"/>
    <property type="evidence" value="ECO:0007669"/>
    <property type="project" value="UniProtKB-KW"/>
</dbReference>
<accession>A0A085U0R7</accession>
<keyword evidence="2" id="KW-0378">Hydrolase</keyword>
<feature type="compositionally biased region" description="Basic and acidic residues" evidence="1">
    <location>
        <begin position="92"/>
        <end position="101"/>
    </location>
</feature>
<gene>
    <name evidence="2" type="ORF">DW2_00360</name>
</gene>
<dbReference type="AlphaFoldDB" id="A0A085U0R7"/>
<evidence type="ECO:0000313" key="3">
    <source>
        <dbReference type="Proteomes" id="UP000028607"/>
    </source>
</evidence>
<comment type="caution">
    <text evidence="2">The sequence shown here is derived from an EMBL/GenBank/DDBJ whole genome shotgun (WGS) entry which is preliminary data.</text>
</comment>
<sequence>MTLKIPRGGLCCCSAPLVEDGCARGAAALGAGRAARSLHGPDVRREQQRVAIALADAKVVAVGDDWKSIFRSPDPTSTSDAISGAGSAGHSPENERPSDENLGRAIRFVDKFALAARRFVLRNPTQLSEMLAPAGAANQTASRIAWTRRENTGSDRYQFIGRDEWCPEADSNHRHADFQSQLHNLYASHYAAQDVVIRHGFIFFITPKQILTKFFSIQKRLAEV</sequence>
<evidence type="ECO:0000256" key="1">
    <source>
        <dbReference type="SAM" id="MobiDB-lite"/>
    </source>
</evidence>
<dbReference type="Proteomes" id="UP000028607">
    <property type="component" value="Unassembled WGS sequence"/>
</dbReference>